<reference evidence="7 8" key="1">
    <citation type="journal article" date="2023" name="Genes (Basel)">
        <title>Chromosome-Level Genome Assembly and Circadian Gene Repertoire of the Patagonia Blennie Eleginops maclovinus-The Closest Ancestral Proxy of Antarctic Cryonotothenioids.</title>
        <authorList>
            <person name="Cheng C.C."/>
            <person name="Rivera-Colon A.G."/>
            <person name="Minhas B.F."/>
            <person name="Wilson L."/>
            <person name="Rayamajhi N."/>
            <person name="Vargas-Chacoff L."/>
            <person name="Catchen J.M."/>
        </authorList>
    </citation>
    <scope>NUCLEOTIDE SEQUENCE [LARGE SCALE GENOMIC DNA]</scope>
    <source>
        <strain evidence="7">JMC-PN-2008</strain>
    </source>
</reference>
<dbReference type="InterPro" id="IPR003599">
    <property type="entry name" value="Ig_sub"/>
</dbReference>
<keyword evidence="2" id="KW-1015">Disulfide bond</keyword>
<dbReference type="SUPFAM" id="SSF48726">
    <property type="entry name" value="Immunoglobulin"/>
    <property type="match status" value="4"/>
</dbReference>
<keyword evidence="1" id="KW-0732">Signal</keyword>
<dbReference type="PANTHER" id="PTHR44337:SF20">
    <property type="entry name" value="CARCINOEMBRYONIC ANTIGEN-RELATED CELL ADHESION MOLECULE 5-RELATED"/>
    <property type="match status" value="1"/>
</dbReference>
<evidence type="ECO:0000256" key="3">
    <source>
        <dbReference type="ARBA" id="ARBA00023180"/>
    </source>
</evidence>
<evidence type="ECO:0000256" key="4">
    <source>
        <dbReference type="ARBA" id="ARBA00023319"/>
    </source>
</evidence>
<protein>
    <recommendedName>
        <fullName evidence="6">Ig-like domain-containing protein</fullName>
    </recommendedName>
</protein>
<evidence type="ECO:0000259" key="6">
    <source>
        <dbReference type="PROSITE" id="PS50835"/>
    </source>
</evidence>
<dbReference type="InterPro" id="IPR036179">
    <property type="entry name" value="Ig-like_dom_sf"/>
</dbReference>
<evidence type="ECO:0000256" key="2">
    <source>
        <dbReference type="ARBA" id="ARBA00023157"/>
    </source>
</evidence>
<dbReference type="SMART" id="SM00409">
    <property type="entry name" value="IG"/>
    <property type="match status" value="4"/>
</dbReference>
<dbReference type="InterPro" id="IPR007110">
    <property type="entry name" value="Ig-like_dom"/>
</dbReference>
<dbReference type="AlphaFoldDB" id="A0AAN7XJ05"/>
<accession>A0AAN7XJ05</accession>
<dbReference type="InterPro" id="IPR013783">
    <property type="entry name" value="Ig-like_fold"/>
</dbReference>
<keyword evidence="3" id="KW-0325">Glycoprotein</keyword>
<evidence type="ECO:0000313" key="7">
    <source>
        <dbReference type="EMBL" id="KAK5861847.1"/>
    </source>
</evidence>
<keyword evidence="4" id="KW-0393">Immunoglobulin domain</keyword>
<reference evidence="7 8" key="2">
    <citation type="journal article" date="2023" name="Mol. Biol. Evol.">
        <title>Genomics of Secondarily Temperate Adaptation in the Only Non-Antarctic Icefish.</title>
        <authorList>
            <person name="Rivera-Colon A.G."/>
            <person name="Rayamajhi N."/>
            <person name="Minhas B.F."/>
            <person name="Madrigal G."/>
            <person name="Bilyk K.T."/>
            <person name="Yoon V."/>
            <person name="Hune M."/>
            <person name="Gregory S."/>
            <person name="Cheng C.H.C."/>
            <person name="Catchen J.M."/>
        </authorList>
    </citation>
    <scope>NUCLEOTIDE SEQUENCE [LARGE SCALE GENOMIC DNA]</scope>
    <source>
        <strain evidence="7">JMC-PN-2008</strain>
    </source>
</reference>
<name>A0AAN7XJ05_ELEMC</name>
<feature type="domain" description="Ig-like" evidence="6">
    <location>
        <begin position="18"/>
        <end position="107"/>
    </location>
</feature>
<keyword evidence="5" id="KW-0472">Membrane</keyword>
<dbReference type="Pfam" id="PF13927">
    <property type="entry name" value="Ig_3"/>
    <property type="match status" value="4"/>
</dbReference>
<dbReference type="InterPro" id="IPR003598">
    <property type="entry name" value="Ig_sub2"/>
</dbReference>
<proteinExistence type="predicted"/>
<dbReference type="Gene3D" id="2.60.40.10">
    <property type="entry name" value="Immunoglobulins"/>
    <property type="match status" value="4"/>
</dbReference>
<keyword evidence="5" id="KW-0812">Transmembrane</keyword>
<dbReference type="InterPro" id="IPR052598">
    <property type="entry name" value="IgSF_CEA-related"/>
</dbReference>
<evidence type="ECO:0000256" key="1">
    <source>
        <dbReference type="ARBA" id="ARBA00022729"/>
    </source>
</evidence>
<feature type="domain" description="Ig-like" evidence="6">
    <location>
        <begin position="293"/>
        <end position="369"/>
    </location>
</feature>
<feature type="domain" description="Ig-like" evidence="6">
    <location>
        <begin position="110"/>
        <end position="194"/>
    </location>
</feature>
<dbReference type="Proteomes" id="UP001346869">
    <property type="component" value="Unassembled WGS sequence"/>
</dbReference>
<dbReference type="EMBL" id="JAUZQC010000012">
    <property type="protein sequence ID" value="KAK5861847.1"/>
    <property type="molecule type" value="Genomic_DNA"/>
</dbReference>
<organism evidence="7 8">
    <name type="scientific">Eleginops maclovinus</name>
    <name type="common">Patagonian blennie</name>
    <name type="synonym">Eleginus maclovinus</name>
    <dbReference type="NCBI Taxonomy" id="56733"/>
    <lineage>
        <taxon>Eukaryota</taxon>
        <taxon>Metazoa</taxon>
        <taxon>Chordata</taxon>
        <taxon>Craniata</taxon>
        <taxon>Vertebrata</taxon>
        <taxon>Euteleostomi</taxon>
        <taxon>Actinopterygii</taxon>
        <taxon>Neopterygii</taxon>
        <taxon>Teleostei</taxon>
        <taxon>Neoteleostei</taxon>
        <taxon>Acanthomorphata</taxon>
        <taxon>Eupercaria</taxon>
        <taxon>Perciformes</taxon>
        <taxon>Notothenioidei</taxon>
        <taxon>Eleginopidae</taxon>
        <taxon>Eleginops</taxon>
    </lineage>
</organism>
<sequence>MNQTSQTAAVSVRKSHISDVIITPSTTDLSEFSSSVSLSCSSSGSFPSFLWLNSSAEVKQSDRVRITDEGSTLTIINVTRYDQGPFTCHVFNHFSNFTSNPVTLDISFGPENTLLKLSPSQEYFEKGSNISLMCSADSRPSAGFQWFLNGDLLSDTGPELSLINMQMNQSGSYSCQAFNNKTLRYETSQAAAISVQTPVSNVAVTSNITYLLEFSSSVSLSCSVSSGSSLSFLWLNSSSEVTGSDRVLITDGNSTLTIINVTRYDQGPFRCNVSNGASSAISRPMNLFIQYGPDNLAIKGPGSVRVGDFTMLYCSTMSVPSPSFTWFHEGKPTGVHEAVYVIKSISSSDSGTYSCSAENSVTSLSQTVSHTLSVVGSSECGCTFAAWRAAILTAGCFLLIAIVSGTIVYSMIKKSRLNINYPARQKRK</sequence>
<keyword evidence="5" id="KW-1133">Transmembrane helix</keyword>
<dbReference type="PROSITE" id="PS50835">
    <property type="entry name" value="IG_LIKE"/>
    <property type="match status" value="4"/>
</dbReference>
<evidence type="ECO:0000256" key="5">
    <source>
        <dbReference type="SAM" id="Phobius"/>
    </source>
</evidence>
<comment type="caution">
    <text evidence="7">The sequence shown here is derived from an EMBL/GenBank/DDBJ whole genome shotgun (WGS) entry which is preliminary data.</text>
</comment>
<dbReference type="PANTHER" id="PTHR44337">
    <property type="entry name" value="CARCINOEMBRYONIC ANTIGEN-RELATED CELL ADHESION MOLECULE 8"/>
    <property type="match status" value="1"/>
</dbReference>
<feature type="transmembrane region" description="Helical" evidence="5">
    <location>
        <begin position="385"/>
        <end position="409"/>
    </location>
</feature>
<gene>
    <name evidence="7" type="ORF">PBY51_017291</name>
</gene>
<feature type="domain" description="Ig-like" evidence="6">
    <location>
        <begin position="198"/>
        <end position="282"/>
    </location>
</feature>
<dbReference type="SMART" id="SM00408">
    <property type="entry name" value="IGc2"/>
    <property type="match status" value="4"/>
</dbReference>
<keyword evidence="8" id="KW-1185">Reference proteome</keyword>
<evidence type="ECO:0000313" key="8">
    <source>
        <dbReference type="Proteomes" id="UP001346869"/>
    </source>
</evidence>